<dbReference type="Proteomes" id="UP001433508">
    <property type="component" value="Unassembled WGS sequence"/>
</dbReference>
<protein>
    <submittedName>
        <fullName evidence="1">Uncharacterized protein</fullName>
    </submittedName>
</protein>
<organism evidence="1 2">
    <name type="scientific">Lipomyces kononenkoae</name>
    <name type="common">Yeast</name>
    <dbReference type="NCBI Taxonomy" id="34357"/>
    <lineage>
        <taxon>Eukaryota</taxon>
        <taxon>Fungi</taxon>
        <taxon>Dikarya</taxon>
        <taxon>Ascomycota</taxon>
        <taxon>Saccharomycotina</taxon>
        <taxon>Lipomycetes</taxon>
        <taxon>Lipomycetales</taxon>
        <taxon>Lipomycetaceae</taxon>
        <taxon>Lipomyces</taxon>
    </lineage>
</organism>
<gene>
    <name evidence="1" type="ORF">V1525DRAFT_346060</name>
</gene>
<evidence type="ECO:0000313" key="2">
    <source>
        <dbReference type="Proteomes" id="UP001433508"/>
    </source>
</evidence>
<reference evidence="2" key="1">
    <citation type="journal article" date="2024" name="Front. Bioeng. Biotechnol.">
        <title>Genome-scale model development and genomic sequencing of the oleaginous clade Lipomyces.</title>
        <authorList>
            <person name="Czajka J.J."/>
            <person name="Han Y."/>
            <person name="Kim J."/>
            <person name="Mondo S.J."/>
            <person name="Hofstad B.A."/>
            <person name="Robles A."/>
            <person name="Haridas S."/>
            <person name="Riley R."/>
            <person name="LaButti K."/>
            <person name="Pangilinan J."/>
            <person name="Andreopoulos W."/>
            <person name="Lipzen A."/>
            <person name="Yan J."/>
            <person name="Wang M."/>
            <person name="Ng V."/>
            <person name="Grigoriev I.V."/>
            <person name="Spatafora J.W."/>
            <person name="Magnuson J.K."/>
            <person name="Baker S.E."/>
            <person name="Pomraning K.R."/>
        </authorList>
    </citation>
    <scope>NUCLEOTIDE SEQUENCE [LARGE SCALE GENOMIC DNA]</scope>
    <source>
        <strain evidence="2">CBS 7786</strain>
    </source>
</reference>
<name>A0ACC3SXW4_LIPKO</name>
<evidence type="ECO:0000313" key="1">
    <source>
        <dbReference type="EMBL" id="KAK9236462.1"/>
    </source>
</evidence>
<proteinExistence type="predicted"/>
<sequence>MFTTLNKLFHRHRRSSSGKSRRSVDTVGAKSRISTAFSRKDGVRRDHRHAAGAPNTTTRDCGAQLEEHAKPADIAAYQEGSKLIIEDAEGEVLTVINSQTGKGAPWMDEEGRRTNATGYLIDDEIIVKNQEGRVIRRYSINGDQAAGGPASRRARTILRRQSLSQSGQSHTYDEEETPAERNRRLAALRGSDTSEGLQNFAAVRSVAEENGSST</sequence>
<comment type="caution">
    <text evidence="1">The sequence shown here is derived from an EMBL/GenBank/DDBJ whole genome shotgun (WGS) entry which is preliminary data.</text>
</comment>
<dbReference type="EMBL" id="MU971387">
    <property type="protein sequence ID" value="KAK9236462.1"/>
    <property type="molecule type" value="Genomic_DNA"/>
</dbReference>
<accession>A0ACC3SXW4</accession>
<keyword evidence="2" id="KW-1185">Reference proteome</keyword>